<dbReference type="Proteomes" id="UP000673394">
    <property type="component" value="Unassembled WGS sequence"/>
</dbReference>
<evidence type="ECO:0000259" key="5">
    <source>
        <dbReference type="PROSITE" id="PS50977"/>
    </source>
</evidence>
<dbReference type="PANTHER" id="PTHR30055">
    <property type="entry name" value="HTH-TYPE TRANSCRIPTIONAL REGULATOR RUTR"/>
    <property type="match status" value="1"/>
</dbReference>
<organism evidence="6 7">
    <name type="scientific">Paenibacillus lignilyticus</name>
    <dbReference type="NCBI Taxonomy" id="1172615"/>
    <lineage>
        <taxon>Bacteria</taxon>
        <taxon>Bacillati</taxon>
        <taxon>Bacillota</taxon>
        <taxon>Bacilli</taxon>
        <taxon>Bacillales</taxon>
        <taxon>Paenibacillaceae</taxon>
        <taxon>Paenibacillus</taxon>
    </lineage>
</organism>
<dbReference type="InterPro" id="IPR009057">
    <property type="entry name" value="Homeodomain-like_sf"/>
</dbReference>
<keyword evidence="7" id="KW-1185">Reference proteome</keyword>
<dbReference type="EMBL" id="JAGKSP010000001">
    <property type="protein sequence ID" value="MBP3961514.1"/>
    <property type="molecule type" value="Genomic_DNA"/>
</dbReference>
<reference evidence="6 7" key="1">
    <citation type="submission" date="2021-04" db="EMBL/GenBank/DDBJ databases">
        <title>Paenibacillus sp. DLE-14 whole genome sequence.</title>
        <authorList>
            <person name="Ham Y.J."/>
        </authorList>
    </citation>
    <scope>NUCLEOTIDE SEQUENCE [LARGE SCALE GENOMIC DNA]</scope>
    <source>
        <strain evidence="6 7">DLE-14</strain>
    </source>
</reference>
<evidence type="ECO:0000256" key="4">
    <source>
        <dbReference type="PROSITE-ProRule" id="PRU00335"/>
    </source>
</evidence>
<evidence type="ECO:0000256" key="1">
    <source>
        <dbReference type="ARBA" id="ARBA00023015"/>
    </source>
</evidence>
<dbReference type="InterPro" id="IPR036271">
    <property type="entry name" value="Tet_transcr_reg_TetR-rel_C_sf"/>
</dbReference>
<sequence length="198" mass="22227">MKQEERREQTIRLLLEATKSLVREKGCSSLTLKDIMERSELSKGAIFHYVKSKDELFAWVLLERLEETNNRFMSEVGRKGGEFEGPMGSIAGSLNSLEESDDVTNKVFVYLLGKEEEPAVAEALNQFYERSVQLSRSWITAGQQRGVIPAAIDADRTAELFVLISLGLRVRSSFSIVNSQFTAAQFVQLITGMLKPTT</sequence>
<dbReference type="InterPro" id="IPR050109">
    <property type="entry name" value="HTH-type_TetR-like_transc_reg"/>
</dbReference>
<accession>A0ABS5C686</accession>
<gene>
    <name evidence="6" type="ORF">I8J30_02240</name>
</gene>
<evidence type="ECO:0000256" key="3">
    <source>
        <dbReference type="ARBA" id="ARBA00023163"/>
    </source>
</evidence>
<dbReference type="PRINTS" id="PR00455">
    <property type="entry name" value="HTHTETR"/>
</dbReference>
<proteinExistence type="predicted"/>
<comment type="caution">
    <text evidence="6">The sequence shown here is derived from an EMBL/GenBank/DDBJ whole genome shotgun (WGS) entry which is preliminary data.</text>
</comment>
<dbReference type="InterPro" id="IPR001647">
    <property type="entry name" value="HTH_TetR"/>
</dbReference>
<dbReference type="SUPFAM" id="SSF46689">
    <property type="entry name" value="Homeodomain-like"/>
    <property type="match status" value="1"/>
</dbReference>
<dbReference type="RefSeq" id="WP_210654996.1">
    <property type="nucleotide sequence ID" value="NZ_JAGKSP010000001.1"/>
</dbReference>
<dbReference type="Gene3D" id="1.10.357.10">
    <property type="entry name" value="Tetracycline Repressor, domain 2"/>
    <property type="match status" value="1"/>
</dbReference>
<protein>
    <submittedName>
        <fullName evidence="6">TetR/AcrR family transcriptional regulator</fullName>
    </submittedName>
</protein>
<dbReference type="Pfam" id="PF00440">
    <property type="entry name" value="TetR_N"/>
    <property type="match status" value="1"/>
</dbReference>
<evidence type="ECO:0000256" key="2">
    <source>
        <dbReference type="ARBA" id="ARBA00023125"/>
    </source>
</evidence>
<evidence type="ECO:0000313" key="6">
    <source>
        <dbReference type="EMBL" id="MBP3961514.1"/>
    </source>
</evidence>
<evidence type="ECO:0000313" key="7">
    <source>
        <dbReference type="Proteomes" id="UP000673394"/>
    </source>
</evidence>
<keyword evidence="3" id="KW-0804">Transcription</keyword>
<dbReference type="PANTHER" id="PTHR30055:SF234">
    <property type="entry name" value="HTH-TYPE TRANSCRIPTIONAL REGULATOR BETI"/>
    <property type="match status" value="1"/>
</dbReference>
<dbReference type="SUPFAM" id="SSF48498">
    <property type="entry name" value="Tetracyclin repressor-like, C-terminal domain"/>
    <property type="match status" value="1"/>
</dbReference>
<name>A0ABS5C686_9BACL</name>
<dbReference type="PROSITE" id="PS50977">
    <property type="entry name" value="HTH_TETR_2"/>
    <property type="match status" value="1"/>
</dbReference>
<keyword evidence="1" id="KW-0805">Transcription regulation</keyword>
<feature type="DNA-binding region" description="H-T-H motif" evidence="4">
    <location>
        <begin position="31"/>
        <end position="50"/>
    </location>
</feature>
<feature type="domain" description="HTH tetR-type" evidence="5">
    <location>
        <begin position="8"/>
        <end position="68"/>
    </location>
</feature>
<keyword evidence="2 4" id="KW-0238">DNA-binding</keyword>